<feature type="domain" description="Helicase C-terminal" evidence="9">
    <location>
        <begin position="272"/>
        <end position="443"/>
    </location>
</feature>
<dbReference type="SMART" id="SM00382">
    <property type="entry name" value="AAA"/>
    <property type="match status" value="1"/>
</dbReference>
<dbReference type="SMART" id="SM00847">
    <property type="entry name" value="HA2"/>
    <property type="match status" value="1"/>
</dbReference>
<dbReference type="InterPro" id="IPR024590">
    <property type="entry name" value="HrpA_C"/>
</dbReference>
<evidence type="ECO:0000259" key="8">
    <source>
        <dbReference type="PROSITE" id="PS51192"/>
    </source>
</evidence>
<dbReference type="Pfam" id="PF04408">
    <property type="entry name" value="WHD_HA2"/>
    <property type="match status" value="1"/>
</dbReference>
<dbReference type="CDD" id="cd18791">
    <property type="entry name" value="SF2_C_RHA"/>
    <property type="match status" value="1"/>
</dbReference>
<dbReference type="PROSITE" id="PS51194">
    <property type="entry name" value="HELICASE_CTER"/>
    <property type="match status" value="1"/>
</dbReference>
<name>A0A1H9C2S5_9GAMM</name>
<evidence type="ECO:0000256" key="1">
    <source>
        <dbReference type="ARBA" id="ARBA00008792"/>
    </source>
</evidence>
<dbReference type="InterPro" id="IPR048333">
    <property type="entry name" value="HA2_WH"/>
</dbReference>
<dbReference type="GO" id="GO:0005524">
    <property type="term" value="F:ATP binding"/>
    <property type="evidence" value="ECO:0007669"/>
    <property type="project" value="UniProtKB-KW"/>
</dbReference>
<dbReference type="SUPFAM" id="SSF52540">
    <property type="entry name" value="P-loop containing nucleoside triphosphate hydrolases"/>
    <property type="match status" value="1"/>
</dbReference>
<dbReference type="GO" id="GO:0016787">
    <property type="term" value="F:hydrolase activity"/>
    <property type="evidence" value="ECO:0007669"/>
    <property type="project" value="UniProtKB-KW"/>
</dbReference>
<dbReference type="PANTHER" id="PTHR18934:SF99">
    <property type="entry name" value="ATP-DEPENDENT RNA HELICASE DHX37-RELATED"/>
    <property type="match status" value="1"/>
</dbReference>
<sequence>MSHPDPDQLAARIPLCLTRDHDALHKDLDRARRRIQAGKPADRLLERLNGRIEASVLAREQRRQALPSPNFPDDLPVSAHREEIAGLIQAHQVVVICGETGSGKTTQLPKICLSLGRGTDGLIGHTQPRRIAARSVASRIAEELNSPLGEQVGFKVRFSDHVGPRTLVKLMTDGILLAELRSDPLLSAYDTLIIDEAHERSLNIDFLLGYLKRLLPRRPDLKLIITSATLDPERIARHFADAPVYEVPGRTYPVEIRYRPVTGEDDADTDRDLNEALLAAVDELAQAGPGDILVFLPGEREIREAAEALRKHHPRHTEILPLYARLSAAEQNRVFAPHTGRRVVLATNVAETALTVPGIRYVIDSGLVRIARYAWRSRIQRLSLEPVSQASANQRAGRCGRLGPGICIRLYGEEDFQLRPAYTDPEILRSNLASVILQMAHLNLGDPEDFPFVEPPDTRLIRDGFKLLQTLQAVDDAHRITATGRQLARLPVDPTLGAMLLAAAREQALAEVTLIVAFLALQDPRERPAEKRQAADEAHARFREPGSDFLGYLKLWAAWREQSRHLSKAKLRAWCREHFLSFVRMREWQDLHGQLRQSLREMDLKENQEPADPAAIHRALLTGLVTQVGVKTEKHDYLGARNRRFHIHPSSGLFKGTPAWIMAAEIAETTRVYARECAAIRPEFLETVAGHLLKHHYYEPHFEPRRGTVAAWDRVTLFGLIVNPKRKVNYGRVDPADARRVFIREGLVAGRLRSRAPALAHNQALIREIEDLEARGRRRDLLADEQVLYDFYDGRLPPQIHDGAGFERWRKQAERDDATILHLDRDTLLQREAPDLGGERFPDVLESDGLRLPLSYRFEPGHEADGVTLTLPLAALNALDPGRGDWLVPGLLEEKIAALIKTLPKSLRRNFVPAPEFARAALARLEVTQGELIPALTRALRQITGTDVPLDQWQPERLEPHLQMRYRVVDPQGKTLVSGRDLQALKDQLSGRAVESFQAHRPEDRERDGLTDWDFGPLADHVAFQQHGATLRGYPALEDRGDRVALILADSPARAATIHRAGLRRLFMLGAREPVKYLYRSLPDIQRLCLQYNPVDRCEALKDDLVFAAVERVFMAEPWPRDAAAFEQRLEAGRGELVAAANALCALAGEILTAYQRIRTRLKGALPLSWVEAAGDIRDQLEHLIHPHCLLETPPDRLAQYPRYLAAIERRMERLDHAPDKDRRARVDLEPLWEDCKARRAAGRTGGDWSRYRWLIEELRVSLFAQELGTVEKVSVKRLEDLRKSLDRA</sequence>
<dbReference type="Pfam" id="PF11898">
    <property type="entry name" value="DUF3418"/>
    <property type="match status" value="1"/>
</dbReference>
<dbReference type="NCBIfam" id="TIGR01967">
    <property type="entry name" value="DEAH_box_HrpA"/>
    <property type="match status" value="1"/>
</dbReference>
<comment type="catalytic activity">
    <reaction evidence="7">
        <text>ATP + H2O = ADP + phosphate + H(+)</text>
        <dbReference type="Rhea" id="RHEA:13065"/>
        <dbReference type="ChEBI" id="CHEBI:15377"/>
        <dbReference type="ChEBI" id="CHEBI:15378"/>
        <dbReference type="ChEBI" id="CHEBI:30616"/>
        <dbReference type="ChEBI" id="CHEBI:43474"/>
        <dbReference type="ChEBI" id="CHEBI:456216"/>
        <dbReference type="EC" id="3.6.4.13"/>
    </reaction>
</comment>
<dbReference type="InterPro" id="IPR011709">
    <property type="entry name" value="DEAD-box_helicase_OB_fold"/>
</dbReference>
<evidence type="ECO:0000256" key="2">
    <source>
        <dbReference type="ARBA" id="ARBA00012552"/>
    </source>
</evidence>
<dbReference type="PANTHER" id="PTHR18934">
    <property type="entry name" value="ATP-DEPENDENT RNA HELICASE"/>
    <property type="match status" value="1"/>
</dbReference>
<protein>
    <recommendedName>
        <fullName evidence="2">RNA helicase</fullName>
        <ecNumber evidence="2">3.6.4.13</ecNumber>
    </recommendedName>
</protein>
<dbReference type="InterPro" id="IPR014001">
    <property type="entry name" value="Helicase_ATP-bd"/>
</dbReference>
<dbReference type="FunFam" id="1.20.120.1080:FF:000005">
    <property type="entry name" value="ATP-dependent helicase HrpA"/>
    <property type="match status" value="1"/>
</dbReference>
<evidence type="ECO:0000256" key="4">
    <source>
        <dbReference type="ARBA" id="ARBA00022801"/>
    </source>
</evidence>
<dbReference type="EMBL" id="FOFO01000012">
    <property type="protein sequence ID" value="SEP95479.1"/>
    <property type="molecule type" value="Genomic_DNA"/>
</dbReference>
<proteinExistence type="inferred from homology"/>
<dbReference type="RefSeq" id="WP_090205997.1">
    <property type="nucleotide sequence ID" value="NZ_FOFO01000012.1"/>
</dbReference>
<reference evidence="10 11" key="1">
    <citation type="submission" date="2016-10" db="EMBL/GenBank/DDBJ databases">
        <authorList>
            <person name="de Groot N.N."/>
        </authorList>
    </citation>
    <scope>NUCLEOTIDE SEQUENCE [LARGE SCALE GENOMIC DNA]</scope>
    <source>
        <strain evidence="10 11">B7-7</strain>
    </source>
</reference>
<comment type="similarity">
    <text evidence="1">Belongs to the DEAD box helicase family. DEAH subfamily.</text>
</comment>
<evidence type="ECO:0000256" key="6">
    <source>
        <dbReference type="ARBA" id="ARBA00022840"/>
    </source>
</evidence>
<dbReference type="InterPro" id="IPR027417">
    <property type="entry name" value="P-loop_NTPase"/>
</dbReference>
<dbReference type="FunFam" id="3.40.50.300:FF:000575">
    <property type="entry name" value="ATP-dependent helicase hrpA"/>
    <property type="match status" value="1"/>
</dbReference>
<dbReference type="GO" id="GO:0003723">
    <property type="term" value="F:RNA binding"/>
    <property type="evidence" value="ECO:0007669"/>
    <property type="project" value="TreeGrafter"/>
</dbReference>
<dbReference type="InterPro" id="IPR010222">
    <property type="entry name" value="RNA_helicase_HrpA"/>
</dbReference>
<evidence type="ECO:0000256" key="5">
    <source>
        <dbReference type="ARBA" id="ARBA00022806"/>
    </source>
</evidence>
<keyword evidence="3" id="KW-0547">Nucleotide-binding</keyword>
<keyword evidence="5 10" id="KW-0347">Helicase</keyword>
<accession>A0A1H9C2S5</accession>
<dbReference type="InterPro" id="IPR011545">
    <property type="entry name" value="DEAD/DEAH_box_helicase_dom"/>
</dbReference>
<dbReference type="Gene3D" id="1.20.120.1080">
    <property type="match status" value="1"/>
</dbReference>
<dbReference type="Proteomes" id="UP000199496">
    <property type="component" value="Unassembled WGS sequence"/>
</dbReference>
<dbReference type="InterPro" id="IPR001650">
    <property type="entry name" value="Helicase_C-like"/>
</dbReference>
<evidence type="ECO:0000256" key="7">
    <source>
        <dbReference type="ARBA" id="ARBA00047984"/>
    </source>
</evidence>
<feature type="domain" description="Helicase ATP-binding" evidence="8">
    <location>
        <begin position="85"/>
        <end position="248"/>
    </location>
</feature>
<dbReference type="Pfam" id="PF00270">
    <property type="entry name" value="DEAD"/>
    <property type="match status" value="1"/>
</dbReference>
<dbReference type="SMART" id="SM00490">
    <property type="entry name" value="HELICc"/>
    <property type="match status" value="1"/>
</dbReference>
<dbReference type="EC" id="3.6.4.13" evidence="2"/>
<dbReference type="Pfam" id="PF07717">
    <property type="entry name" value="OB_NTP_bind"/>
    <property type="match status" value="1"/>
</dbReference>
<dbReference type="FunFam" id="3.40.50.300:FF:000439">
    <property type="entry name" value="ATP-dependent RNA helicase HrpA"/>
    <property type="match status" value="1"/>
</dbReference>
<keyword evidence="4" id="KW-0378">Hydrolase</keyword>
<evidence type="ECO:0000256" key="3">
    <source>
        <dbReference type="ARBA" id="ARBA00022741"/>
    </source>
</evidence>
<keyword evidence="11" id="KW-1185">Reference proteome</keyword>
<evidence type="ECO:0000259" key="9">
    <source>
        <dbReference type="PROSITE" id="PS51194"/>
    </source>
</evidence>
<evidence type="ECO:0000313" key="10">
    <source>
        <dbReference type="EMBL" id="SEP95479.1"/>
    </source>
</evidence>
<gene>
    <name evidence="10" type="ORF">SAMN05421693_11218</name>
</gene>
<dbReference type="PROSITE" id="PS51192">
    <property type="entry name" value="HELICASE_ATP_BIND_1"/>
    <property type="match status" value="1"/>
</dbReference>
<dbReference type="NCBIfam" id="NF008348">
    <property type="entry name" value="PRK11131.1"/>
    <property type="match status" value="1"/>
</dbReference>
<dbReference type="SMART" id="SM00487">
    <property type="entry name" value="DEXDc"/>
    <property type="match status" value="1"/>
</dbReference>
<dbReference type="OrthoDB" id="9805617at2"/>
<organism evidence="10 11">
    <name type="scientific">Ectothiorhodospira magna</name>
    <dbReference type="NCBI Taxonomy" id="867345"/>
    <lineage>
        <taxon>Bacteria</taxon>
        <taxon>Pseudomonadati</taxon>
        <taxon>Pseudomonadota</taxon>
        <taxon>Gammaproteobacteria</taxon>
        <taxon>Chromatiales</taxon>
        <taxon>Ectothiorhodospiraceae</taxon>
        <taxon>Ectothiorhodospira</taxon>
    </lineage>
</organism>
<dbReference type="Pfam" id="PF00271">
    <property type="entry name" value="Helicase_C"/>
    <property type="match status" value="1"/>
</dbReference>
<dbReference type="STRING" id="867345.SAMN05421693_11218"/>
<keyword evidence="6" id="KW-0067">ATP-binding</keyword>
<dbReference type="GO" id="GO:0003724">
    <property type="term" value="F:RNA helicase activity"/>
    <property type="evidence" value="ECO:0007669"/>
    <property type="project" value="UniProtKB-EC"/>
</dbReference>
<dbReference type="Pfam" id="PF21010">
    <property type="entry name" value="HA2_C"/>
    <property type="match status" value="1"/>
</dbReference>
<dbReference type="InterPro" id="IPR003593">
    <property type="entry name" value="AAA+_ATPase"/>
</dbReference>
<dbReference type="Gene3D" id="3.40.50.300">
    <property type="entry name" value="P-loop containing nucleotide triphosphate hydrolases"/>
    <property type="match status" value="2"/>
</dbReference>
<evidence type="ECO:0000313" key="11">
    <source>
        <dbReference type="Proteomes" id="UP000199496"/>
    </source>
</evidence>
<dbReference type="InterPro" id="IPR007502">
    <property type="entry name" value="Helicase-assoc_dom"/>
</dbReference>